<evidence type="ECO:0008006" key="3">
    <source>
        <dbReference type="Google" id="ProtNLM"/>
    </source>
</evidence>
<dbReference type="EMBL" id="CABVHY010000021">
    <property type="protein sequence ID" value="VVO18818.1"/>
    <property type="molecule type" value="Genomic_DNA"/>
</dbReference>
<organism evidence="1 2">
    <name type="scientific">Pseudomonas fluorescens</name>
    <dbReference type="NCBI Taxonomy" id="294"/>
    <lineage>
        <taxon>Bacteria</taxon>
        <taxon>Pseudomonadati</taxon>
        <taxon>Pseudomonadota</taxon>
        <taxon>Gammaproteobacteria</taxon>
        <taxon>Pseudomonadales</taxon>
        <taxon>Pseudomonadaceae</taxon>
        <taxon>Pseudomonas</taxon>
    </lineage>
</organism>
<sequence length="96" mass="10546">MRAEDLLPDDLDLGDFNGTQVRKGTVGAFLINARLLTDPRTPREQRNVAEQHIVEALPALRALGLFDIFRLRDEGLRALCELHCVGGNPLASPDAV</sequence>
<proteinExistence type="predicted"/>
<dbReference type="OrthoDB" id="1453999at2"/>
<evidence type="ECO:0000313" key="2">
    <source>
        <dbReference type="Proteomes" id="UP000379480"/>
    </source>
</evidence>
<accession>A0A5E7DXW2</accession>
<gene>
    <name evidence="1" type="ORF">PS723_04034</name>
</gene>
<protein>
    <recommendedName>
        <fullName evidence="3">Preprotein translocase subunit SecD</fullName>
    </recommendedName>
</protein>
<name>A0A5E7DXW2_PSEFL</name>
<dbReference type="AlphaFoldDB" id="A0A5E7DXW2"/>
<evidence type="ECO:0000313" key="1">
    <source>
        <dbReference type="EMBL" id="VVO18818.1"/>
    </source>
</evidence>
<reference evidence="1 2" key="1">
    <citation type="submission" date="2019-09" db="EMBL/GenBank/DDBJ databases">
        <authorList>
            <person name="Chandra G."/>
            <person name="Truman W A."/>
        </authorList>
    </citation>
    <scope>NUCLEOTIDE SEQUENCE [LARGE SCALE GENOMIC DNA]</scope>
    <source>
        <strain evidence="1">PS723</strain>
    </source>
</reference>
<dbReference type="Proteomes" id="UP000379480">
    <property type="component" value="Unassembled WGS sequence"/>
</dbReference>
<dbReference type="RefSeq" id="WP_150805372.1">
    <property type="nucleotide sequence ID" value="NZ_CABVHY010000021.1"/>
</dbReference>